<keyword evidence="1" id="KW-0560">Oxidoreductase</keyword>
<comment type="caution">
    <text evidence="1">The sequence shown here is derived from an EMBL/GenBank/DDBJ whole genome shotgun (WGS) entry which is preliminary data.</text>
</comment>
<proteinExistence type="predicted"/>
<accession>A0ABW1QKY9</accession>
<organism evidence="1 2">
    <name type="scientific">Mumia xiangluensis</name>
    <dbReference type="NCBI Taxonomy" id="1678900"/>
    <lineage>
        <taxon>Bacteria</taxon>
        <taxon>Bacillati</taxon>
        <taxon>Actinomycetota</taxon>
        <taxon>Actinomycetes</taxon>
        <taxon>Propionibacteriales</taxon>
        <taxon>Nocardioidaceae</taxon>
        <taxon>Mumia</taxon>
    </lineage>
</organism>
<protein>
    <submittedName>
        <fullName evidence="1">Flavin-containing monooxygenase</fullName>
        <ecNumber evidence="1">1.14.13.-</ecNumber>
    </submittedName>
</protein>
<dbReference type="SUPFAM" id="SSF51905">
    <property type="entry name" value="FAD/NAD(P)-binding domain"/>
    <property type="match status" value="2"/>
</dbReference>
<keyword evidence="1" id="KW-0503">Monooxygenase</keyword>
<dbReference type="GO" id="GO:0004497">
    <property type="term" value="F:monooxygenase activity"/>
    <property type="evidence" value="ECO:0007669"/>
    <property type="project" value="UniProtKB-KW"/>
</dbReference>
<dbReference type="EMBL" id="JBHSQL010000004">
    <property type="protein sequence ID" value="MFC6148965.1"/>
    <property type="molecule type" value="Genomic_DNA"/>
</dbReference>
<sequence>MSTIVSPPVPAAGNETVLSDTDVLIVGTGFSGLAIGTRLARQGRHSFALVDRASSVGGTWRDNTYPGAACDIPSHLYSFSFRPSTSWSHVYGRQPQILDYLERTAVEEGLLPHTFLDSEMLDAVWDEQAQRWDVRTSRGRHLATTLVTACGHLSDPAIPDLEGLDTFTGEIFHSARWNHDVDLVGKRIGVVGTGASAIQIVPELADLAESLTVFQRSAPYIVPRKDRAYSEAEKTMFGRLPETAQQLRAGLFWDSEARFPQRLGVPAFLAQMKKAARDHLAAQVADADLRDRLTPAYELGCKRILLSNTYYPALTQPHVRLETSGIARMTETGVVARDGSEIALDVLVVATGFEATDLPFAHRIRGRDGRLLSDHWAEGGRTVASTSVAGFPNLFVMQGPNTGLGAGSIVYIIESQAEYVSGAVDFIVDRESAIEPTVEAEDAYVADLDLRSQGTVWLSEGCRSWYRHPVSGRLSALWPDYMHRYRAENGAFDPAPYEILGSGRTVAAGQAR</sequence>
<dbReference type="Pfam" id="PF13450">
    <property type="entry name" value="NAD_binding_8"/>
    <property type="match status" value="1"/>
</dbReference>
<dbReference type="InterPro" id="IPR036188">
    <property type="entry name" value="FAD/NAD-bd_sf"/>
</dbReference>
<dbReference type="InterPro" id="IPR051209">
    <property type="entry name" value="FAD-bind_Monooxygenase_sf"/>
</dbReference>
<evidence type="ECO:0000313" key="1">
    <source>
        <dbReference type="EMBL" id="MFC6148965.1"/>
    </source>
</evidence>
<name>A0ABW1QKY9_9ACTN</name>
<dbReference type="RefSeq" id="WP_205603048.1">
    <property type="nucleotide sequence ID" value="NZ_JBHSQL010000004.1"/>
</dbReference>
<keyword evidence="2" id="KW-1185">Reference proteome</keyword>
<dbReference type="EC" id="1.14.13.-" evidence="1"/>
<evidence type="ECO:0000313" key="2">
    <source>
        <dbReference type="Proteomes" id="UP001596097"/>
    </source>
</evidence>
<dbReference type="Gene3D" id="3.50.50.60">
    <property type="entry name" value="FAD/NAD(P)-binding domain"/>
    <property type="match status" value="2"/>
</dbReference>
<reference evidence="2" key="1">
    <citation type="journal article" date="2019" name="Int. J. Syst. Evol. Microbiol.">
        <title>The Global Catalogue of Microorganisms (GCM) 10K type strain sequencing project: providing services to taxonomists for standard genome sequencing and annotation.</title>
        <authorList>
            <consortium name="The Broad Institute Genomics Platform"/>
            <consortium name="The Broad Institute Genome Sequencing Center for Infectious Disease"/>
            <person name="Wu L."/>
            <person name="Ma J."/>
        </authorList>
    </citation>
    <scope>NUCLEOTIDE SEQUENCE [LARGE SCALE GENOMIC DNA]</scope>
    <source>
        <strain evidence="2">CGMCC 4.7198</strain>
    </source>
</reference>
<dbReference type="PANTHER" id="PTHR42877:SF4">
    <property type="entry name" value="FAD_NAD(P)-BINDING DOMAIN-CONTAINING PROTEIN-RELATED"/>
    <property type="match status" value="1"/>
</dbReference>
<dbReference type="Proteomes" id="UP001596097">
    <property type="component" value="Unassembled WGS sequence"/>
</dbReference>
<gene>
    <name evidence="1" type="ORF">ACFPYK_06125</name>
</gene>
<dbReference type="PRINTS" id="PR00411">
    <property type="entry name" value="PNDRDTASEI"/>
</dbReference>
<dbReference type="PANTHER" id="PTHR42877">
    <property type="entry name" value="L-ORNITHINE N(5)-MONOOXYGENASE-RELATED"/>
    <property type="match status" value="1"/>
</dbReference>